<comment type="caution">
    <text evidence="2">The sequence shown here is derived from an EMBL/GenBank/DDBJ whole genome shotgun (WGS) entry which is preliminary data.</text>
</comment>
<reference evidence="2" key="1">
    <citation type="submission" date="2019-12" db="EMBL/GenBank/DDBJ databases">
        <title>Genome sequencing and annotation of Brassica cretica.</title>
        <authorList>
            <person name="Studholme D.J."/>
            <person name="Sarris P."/>
        </authorList>
    </citation>
    <scope>NUCLEOTIDE SEQUENCE</scope>
    <source>
        <strain evidence="2">PFS-109/04</strain>
        <tissue evidence="2">Leaf</tissue>
    </source>
</reference>
<dbReference type="EMBL" id="QGKX02002183">
    <property type="protein sequence ID" value="KAF3488853.1"/>
    <property type="molecule type" value="Genomic_DNA"/>
</dbReference>
<gene>
    <name evidence="2" type="ORF">F2Q69_00052049</name>
</gene>
<sequence length="676" mass="76149">MANDQASLGTSPASRVGGHVRPQRLFCDPFASPILTPGMTSRAGSEDAPTTPLRQRHFLPFDDEDEDGPKSDIGIEDLTEIHQRYLLPDTMELRCAEEFERATAGGTGEIAIFEAYLEAGFRGGMPFLIAEVASYFGFSPSQFKPVTWRTLMAIQVLGELHSIPFGLPEILYCYSFVPLSSKKGFYQIWSRDGEPLVDEPPRGVRGSFPTNDSWNRRYVFMKINGAPRYPHFWRSVKVARPIFHAGETLARLAKGIPRRFRWILFLMNQTSLRHSRIWGGLIAEVASYFGFSPSQFKPVTWRTLMAIQVLGELHSIPFGLPEILYCYSFVPLSSKKGFYQIWSRDGEPLVDEPPRGVRGSFPTNDSWNRRYVFMKINGAPRYPHFWRSVKVARPIFHAGETLARLAKGIPRRFRWILFLMNQTSLRHSRIWGGIPRASISSVYDEYCRTRPQRRRPCVSSPFVSSVETSSTSRSARGSRSFDLRRRVLPHKEVLFLRKQLREVVAHHALTVQRIREQARRELVMEWSERNVNRWGPVGGPNRGLANGGGGFGAFPSGEGFRDPIAGFRDPVAGTRSQGSGTLSQGSRTLAGGSLGQGREVSIFRDPGIRVQGPYRGVQGPWLEDPSGRDPRYLFSETRRSRSCLEAGNPEAPKALNPEVPYLGLKAVLLNPEISKC</sequence>
<evidence type="ECO:0000313" key="3">
    <source>
        <dbReference type="Proteomes" id="UP000712600"/>
    </source>
</evidence>
<dbReference type="PANTHER" id="PTHR31099:SF24">
    <property type="entry name" value="AMINOTRANSFERASE-LIKE PLANT MOBILE DOMAIN-CONTAINING PROTEIN"/>
    <property type="match status" value="1"/>
</dbReference>
<feature type="region of interest" description="Disordered" evidence="1">
    <location>
        <begin position="571"/>
        <end position="594"/>
    </location>
</feature>
<dbReference type="AlphaFoldDB" id="A0A8S9N0T4"/>
<protein>
    <submittedName>
        <fullName evidence="2">Uncharacterized protein</fullName>
    </submittedName>
</protein>
<feature type="compositionally biased region" description="Polar residues" evidence="1">
    <location>
        <begin position="574"/>
        <end position="587"/>
    </location>
</feature>
<dbReference type="PANTHER" id="PTHR31099">
    <property type="entry name" value="OS06G0165300 PROTEIN"/>
    <property type="match status" value="1"/>
</dbReference>
<proteinExistence type="predicted"/>
<evidence type="ECO:0000313" key="2">
    <source>
        <dbReference type="EMBL" id="KAF3488853.1"/>
    </source>
</evidence>
<dbReference type="Proteomes" id="UP000712600">
    <property type="component" value="Unassembled WGS sequence"/>
</dbReference>
<accession>A0A8S9N0T4</accession>
<organism evidence="2 3">
    <name type="scientific">Brassica cretica</name>
    <name type="common">Mustard</name>
    <dbReference type="NCBI Taxonomy" id="69181"/>
    <lineage>
        <taxon>Eukaryota</taxon>
        <taxon>Viridiplantae</taxon>
        <taxon>Streptophyta</taxon>
        <taxon>Embryophyta</taxon>
        <taxon>Tracheophyta</taxon>
        <taxon>Spermatophyta</taxon>
        <taxon>Magnoliopsida</taxon>
        <taxon>eudicotyledons</taxon>
        <taxon>Gunneridae</taxon>
        <taxon>Pentapetalae</taxon>
        <taxon>rosids</taxon>
        <taxon>malvids</taxon>
        <taxon>Brassicales</taxon>
        <taxon>Brassicaceae</taxon>
        <taxon>Brassiceae</taxon>
        <taxon>Brassica</taxon>
    </lineage>
</organism>
<name>A0A8S9N0T4_BRACR</name>
<evidence type="ECO:0000256" key="1">
    <source>
        <dbReference type="SAM" id="MobiDB-lite"/>
    </source>
</evidence>
<feature type="region of interest" description="Disordered" evidence="1">
    <location>
        <begin position="37"/>
        <end position="72"/>
    </location>
</feature>